<dbReference type="AlphaFoldDB" id="A0A1D3CYL9"/>
<evidence type="ECO:0000313" key="2">
    <source>
        <dbReference type="Proteomes" id="UP000095192"/>
    </source>
</evidence>
<dbReference type="VEuPathDB" id="ToxoDB:LOC34623397"/>
<comment type="caution">
    <text evidence="1">The sequence shown here is derived from an EMBL/GenBank/DDBJ whole genome shotgun (WGS) entry which is preliminary data.</text>
</comment>
<accession>A0A1D3CYL9</accession>
<organism evidence="1 2">
    <name type="scientific">Cyclospora cayetanensis</name>
    <dbReference type="NCBI Taxonomy" id="88456"/>
    <lineage>
        <taxon>Eukaryota</taxon>
        <taxon>Sar</taxon>
        <taxon>Alveolata</taxon>
        <taxon>Apicomplexa</taxon>
        <taxon>Conoidasida</taxon>
        <taxon>Coccidia</taxon>
        <taxon>Eucoccidiorida</taxon>
        <taxon>Eimeriorina</taxon>
        <taxon>Eimeriidae</taxon>
        <taxon>Cyclospora</taxon>
    </lineage>
</organism>
<sequence length="592" mass="64864">MAAEALAAPEKQRTSKFSRILSRIFAASRGDGNSSDGKAEQHQLLLPCLLGDPFACLSVNRRVGVAAGTYLGRLSLFYGTDSSATVQLPQQHLFGESQKNEAIKGQVLLPQAYSDDGVAICWVDSSYLTAIMGASDLVQWKLPSLRCMGSEQLSLFAGRSSFNTVAISMRLLRRCEDTKQLQLMYRHCSKALANMILLKMQHPHREASLSMASERAAVAMACPIVAGCSWWMLEGLQDSLRRVRGDAPPSAGLPGISLARPSALQRSERLDSSRETDFATPAAEASLGCLPEIFLRCLQKTSLDHQSLNHALASRRSHFLSRLALGFASRKPRPLEKEVHVGENALSAVVPSPTHARDTEKGLRKNDCLARSNSLGIAGDELLLHTLQDVEKNRGSLRANSSSTHLHHHSPDTTSLKNHYHPFFLFERSPLAFRVAEAFFRFCSLLLQQQRQLLQLSSFNGDAHTPLHGSLKPPPPFTGKPMCRYRQSARLLAVDCTRQDFCFLTLDAAGWLRTFSLFSSRPLQTLRVSKGLFAAGWPYILASDGPLVAYSSDKGVFGCHLDEAALGCSWASGDEAFCMLPLEADTAENGLP</sequence>
<reference evidence="1 2" key="1">
    <citation type="journal article" date="2016" name="BMC Genomics">
        <title>Comparative genomics reveals Cyclospora cayetanensis possesses coccidia-like metabolism and invasion components but unique surface antigens.</title>
        <authorList>
            <person name="Liu S."/>
            <person name="Wang L."/>
            <person name="Zheng H."/>
            <person name="Xu Z."/>
            <person name="Roellig D.M."/>
            <person name="Li N."/>
            <person name="Frace M.A."/>
            <person name="Tang K."/>
            <person name="Arrowood M.J."/>
            <person name="Moss D.M."/>
            <person name="Zhang L."/>
            <person name="Feng Y."/>
            <person name="Xiao L."/>
        </authorList>
    </citation>
    <scope>NUCLEOTIDE SEQUENCE [LARGE SCALE GENOMIC DNA]</scope>
    <source>
        <strain evidence="1 2">CHN_HEN01</strain>
    </source>
</reference>
<dbReference type="Proteomes" id="UP000095192">
    <property type="component" value="Unassembled WGS sequence"/>
</dbReference>
<dbReference type="VEuPathDB" id="ToxoDB:cyc_07425"/>
<dbReference type="InParanoid" id="A0A1D3CYL9"/>
<proteinExistence type="predicted"/>
<keyword evidence="2" id="KW-1185">Reference proteome</keyword>
<protein>
    <submittedName>
        <fullName evidence="1">Uncharacterized protein</fullName>
    </submittedName>
</protein>
<evidence type="ECO:0000313" key="1">
    <source>
        <dbReference type="EMBL" id="OEH76294.1"/>
    </source>
</evidence>
<dbReference type="EMBL" id="JROU02001490">
    <property type="protein sequence ID" value="OEH76294.1"/>
    <property type="molecule type" value="Genomic_DNA"/>
</dbReference>
<name>A0A1D3CYL9_9EIME</name>
<gene>
    <name evidence="1" type="ORF">cyc_07425</name>
</gene>